<feature type="region of interest" description="Disordered" evidence="6">
    <location>
        <begin position="83"/>
        <end position="118"/>
    </location>
</feature>
<name>A0ABS8WW43_DATST</name>
<keyword evidence="5" id="KW-0539">Nucleus</keyword>
<evidence type="ECO:0000256" key="2">
    <source>
        <dbReference type="ARBA" id="ARBA00023015"/>
    </source>
</evidence>
<evidence type="ECO:0000256" key="4">
    <source>
        <dbReference type="ARBA" id="ARBA00023163"/>
    </source>
</evidence>
<dbReference type="PANTHER" id="PTHR31190">
    <property type="entry name" value="DNA-BINDING DOMAIN"/>
    <property type="match status" value="1"/>
</dbReference>
<feature type="compositionally biased region" description="Low complexity" evidence="6">
    <location>
        <begin position="89"/>
        <end position="98"/>
    </location>
</feature>
<dbReference type="InterPro" id="IPR016177">
    <property type="entry name" value="DNA-bd_dom_sf"/>
</dbReference>
<dbReference type="InterPro" id="IPR036955">
    <property type="entry name" value="AP2/ERF_dom_sf"/>
</dbReference>
<comment type="subcellular location">
    <subcellularLocation>
        <location evidence="1">Nucleus</location>
    </subcellularLocation>
</comment>
<proteinExistence type="predicted"/>
<evidence type="ECO:0000256" key="6">
    <source>
        <dbReference type="SAM" id="MobiDB-lite"/>
    </source>
</evidence>
<accession>A0ABS8WW43</accession>
<evidence type="ECO:0000256" key="5">
    <source>
        <dbReference type="ARBA" id="ARBA00023242"/>
    </source>
</evidence>
<dbReference type="Proteomes" id="UP000823775">
    <property type="component" value="Unassembled WGS sequence"/>
</dbReference>
<comment type="caution">
    <text evidence="8">The sequence shown here is derived from an EMBL/GenBank/DDBJ whole genome shotgun (WGS) entry which is preliminary data.</text>
</comment>
<organism evidence="8 9">
    <name type="scientific">Datura stramonium</name>
    <name type="common">Jimsonweed</name>
    <name type="synonym">Common thornapple</name>
    <dbReference type="NCBI Taxonomy" id="4076"/>
    <lineage>
        <taxon>Eukaryota</taxon>
        <taxon>Viridiplantae</taxon>
        <taxon>Streptophyta</taxon>
        <taxon>Embryophyta</taxon>
        <taxon>Tracheophyta</taxon>
        <taxon>Spermatophyta</taxon>
        <taxon>Magnoliopsida</taxon>
        <taxon>eudicotyledons</taxon>
        <taxon>Gunneridae</taxon>
        <taxon>Pentapetalae</taxon>
        <taxon>asterids</taxon>
        <taxon>lamiids</taxon>
        <taxon>Solanales</taxon>
        <taxon>Solanaceae</taxon>
        <taxon>Solanoideae</taxon>
        <taxon>Datureae</taxon>
        <taxon>Datura</taxon>
    </lineage>
</organism>
<keyword evidence="9" id="KW-1185">Reference proteome</keyword>
<dbReference type="SUPFAM" id="SSF54171">
    <property type="entry name" value="DNA-binding domain"/>
    <property type="match status" value="1"/>
</dbReference>
<dbReference type="InterPro" id="IPR001471">
    <property type="entry name" value="AP2/ERF_dom"/>
</dbReference>
<evidence type="ECO:0000256" key="1">
    <source>
        <dbReference type="ARBA" id="ARBA00004123"/>
    </source>
</evidence>
<evidence type="ECO:0000256" key="3">
    <source>
        <dbReference type="ARBA" id="ARBA00023125"/>
    </source>
</evidence>
<keyword evidence="4" id="KW-0804">Transcription</keyword>
<evidence type="ECO:0000259" key="7">
    <source>
        <dbReference type="PROSITE" id="PS51032"/>
    </source>
</evidence>
<dbReference type="EMBL" id="JACEIK010011508">
    <property type="protein sequence ID" value="MCE3215729.1"/>
    <property type="molecule type" value="Genomic_DNA"/>
</dbReference>
<evidence type="ECO:0000313" key="9">
    <source>
        <dbReference type="Proteomes" id="UP000823775"/>
    </source>
</evidence>
<dbReference type="PANTHER" id="PTHR31190:SF494">
    <property type="entry name" value="OS09G0434500 PROTEIN"/>
    <property type="match status" value="1"/>
</dbReference>
<feature type="compositionally biased region" description="Acidic residues" evidence="6">
    <location>
        <begin position="106"/>
        <end position="118"/>
    </location>
</feature>
<keyword evidence="3" id="KW-0238">DNA-binding</keyword>
<protein>
    <recommendedName>
        <fullName evidence="7">AP2/ERF domain-containing protein</fullName>
    </recommendedName>
</protein>
<dbReference type="Gene3D" id="3.30.730.10">
    <property type="entry name" value="AP2/ERF domain"/>
    <property type="match status" value="1"/>
</dbReference>
<feature type="compositionally biased region" description="Basic residues" evidence="6">
    <location>
        <begin position="15"/>
        <end position="24"/>
    </location>
</feature>
<dbReference type="InterPro" id="IPR044808">
    <property type="entry name" value="ERF_plant"/>
</dbReference>
<evidence type="ECO:0000313" key="8">
    <source>
        <dbReference type="EMBL" id="MCE3215729.1"/>
    </source>
</evidence>
<reference evidence="8 9" key="1">
    <citation type="journal article" date="2021" name="BMC Genomics">
        <title>Datura genome reveals duplications of psychoactive alkaloid biosynthetic genes and high mutation rate following tissue culture.</title>
        <authorList>
            <person name="Rajewski A."/>
            <person name="Carter-House D."/>
            <person name="Stajich J."/>
            <person name="Litt A."/>
        </authorList>
    </citation>
    <scope>NUCLEOTIDE SEQUENCE [LARGE SCALE GENOMIC DNA]</scope>
    <source>
        <strain evidence="8">AR-01</strain>
    </source>
</reference>
<keyword evidence="2" id="KW-0805">Transcription regulation</keyword>
<sequence>MSHAFLQTGNEQIQKTKKRQRKNLYRGIRQRPWGKWAAEIRDPRKGGSGSARVLSTLQKKLLEPMTGNFYSVENTEPVMEYPIANKNASGSGSVSNGSEDQNGLMNEEEGGEQTVEEE</sequence>
<gene>
    <name evidence="8" type="ORF">HAX54_003297</name>
</gene>
<feature type="compositionally biased region" description="Polar residues" evidence="6">
    <location>
        <begin position="1"/>
        <end position="13"/>
    </location>
</feature>
<feature type="region of interest" description="Disordered" evidence="6">
    <location>
        <begin position="1"/>
        <end position="27"/>
    </location>
</feature>
<feature type="domain" description="AP2/ERF" evidence="7">
    <location>
        <begin position="24"/>
        <end position="53"/>
    </location>
</feature>
<dbReference type="PROSITE" id="PS51032">
    <property type="entry name" value="AP2_ERF"/>
    <property type="match status" value="1"/>
</dbReference>